<dbReference type="WBParaSite" id="ALUE_0000955001-mRNA-1">
    <property type="protein sequence ID" value="ALUE_0000955001-mRNA-1"/>
    <property type="gene ID" value="ALUE_0000955001"/>
</dbReference>
<evidence type="ECO:0000313" key="2">
    <source>
        <dbReference type="WBParaSite" id="ALUE_0000955001-mRNA-1"/>
    </source>
</evidence>
<dbReference type="Proteomes" id="UP000036681">
    <property type="component" value="Unplaced"/>
</dbReference>
<proteinExistence type="predicted"/>
<accession>A0A9J2PHR6</accession>
<reference evidence="2" key="1">
    <citation type="submission" date="2023-03" db="UniProtKB">
        <authorList>
            <consortium name="WormBaseParasite"/>
        </authorList>
    </citation>
    <scope>IDENTIFICATION</scope>
</reference>
<organism evidence="1 2">
    <name type="scientific">Ascaris lumbricoides</name>
    <name type="common">Giant roundworm</name>
    <dbReference type="NCBI Taxonomy" id="6252"/>
    <lineage>
        <taxon>Eukaryota</taxon>
        <taxon>Metazoa</taxon>
        <taxon>Ecdysozoa</taxon>
        <taxon>Nematoda</taxon>
        <taxon>Chromadorea</taxon>
        <taxon>Rhabditida</taxon>
        <taxon>Spirurina</taxon>
        <taxon>Ascaridomorpha</taxon>
        <taxon>Ascaridoidea</taxon>
        <taxon>Ascarididae</taxon>
        <taxon>Ascaris</taxon>
    </lineage>
</organism>
<name>A0A9J2PHR6_ASCLU</name>
<dbReference type="AlphaFoldDB" id="A0A9J2PHR6"/>
<keyword evidence="1" id="KW-1185">Reference proteome</keyword>
<protein>
    <submittedName>
        <fullName evidence="2">Uncharacterized protein</fullName>
    </submittedName>
</protein>
<sequence>MLPNEKKIPSKLQASRESQCLQWYLLLKEIFSKFSMFPFVQQRTLHRQWTVSSNGKNFLQKVISEKTKTCCKGSEMSSELESQTLRINLDRASEC</sequence>
<evidence type="ECO:0000313" key="1">
    <source>
        <dbReference type="Proteomes" id="UP000036681"/>
    </source>
</evidence>